<dbReference type="PROSITE" id="PS00018">
    <property type="entry name" value="EF_HAND_1"/>
    <property type="match status" value="1"/>
</dbReference>
<keyword evidence="3" id="KW-1185">Reference proteome</keyword>
<proteinExistence type="predicted"/>
<dbReference type="AlphaFoldDB" id="A0A916YBX2"/>
<dbReference type="InterPro" id="IPR018247">
    <property type="entry name" value="EF_Hand_1_Ca_BS"/>
</dbReference>
<gene>
    <name evidence="2" type="ORF">GCM10011335_46680</name>
</gene>
<evidence type="ECO:0000313" key="2">
    <source>
        <dbReference type="EMBL" id="GGD38605.1"/>
    </source>
</evidence>
<dbReference type="Pfam" id="PF06226">
    <property type="entry name" value="DUF1007"/>
    <property type="match status" value="1"/>
</dbReference>
<protein>
    <submittedName>
        <fullName evidence="2">ABC transporter substrate-binding protein</fullName>
    </submittedName>
</protein>
<dbReference type="RefSeq" id="WP_188854862.1">
    <property type="nucleotide sequence ID" value="NZ_BMJJ01000015.1"/>
</dbReference>
<keyword evidence="1" id="KW-0732">Signal</keyword>
<sequence>MRSHPGSVKALLAIGLLLGAAAPAAAHPHVFASATMTVSATPDGHLLALHNSWWMDELFSSSVVVDFDENANGTLDPDELAAVGKQVGSSIKEWSYYTFVRQGAGDIAMTAPPALDVAYDAKRGQLKFSFALTPEKPVLLTGQSTTFSNFDNTYFVAFDFAETGAFLTKGLPGDCKTGESVPTPDEAAKSWMATISALGTDETVPEDGIKFSEVLSTKFSVDCRQG</sequence>
<reference evidence="2" key="1">
    <citation type="journal article" date="2014" name="Int. J. Syst. Evol. Microbiol.">
        <title>Complete genome sequence of Corynebacterium casei LMG S-19264T (=DSM 44701T), isolated from a smear-ripened cheese.</title>
        <authorList>
            <consortium name="US DOE Joint Genome Institute (JGI-PGF)"/>
            <person name="Walter F."/>
            <person name="Albersmeier A."/>
            <person name="Kalinowski J."/>
            <person name="Ruckert C."/>
        </authorList>
    </citation>
    <scope>NUCLEOTIDE SEQUENCE</scope>
    <source>
        <strain evidence="2">CGMCC 1.15493</strain>
    </source>
</reference>
<organism evidence="2 3">
    <name type="scientific">Aureimonas glaciei</name>
    <dbReference type="NCBI Taxonomy" id="1776957"/>
    <lineage>
        <taxon>Bacteria</taxon>
        <taxon>Pseudomonadati</taxon>
        <taxon>Pseudomonadota</taxon>
        <taxon>Alphaproteobacteria</taxon>
        <taxon>Hyphomicrobiales</taxon>
        <taxon>Aurantimonadaceae</taxon>
        <taxon>Aureimonas</taxon>
    </lineage>
</organism>
<reference evidence="2" key="2">
    <citation type="submission" date="2020-09" db="EMBL/GenBank/DDBJ databases">
        <authorList>
            <person name="Sun Q."/>
            <person name="Zhou Y."/>
        </authorList>
    </citation>
    <scope>NUCLEOTIDE SEQUENCE</scope>
    <source>
        <strain evidence="2">CGMCC 1.15493</strain>
    </source>
</reference>
<accession>A0A916YBX2</accession>
<dbReference type="Proteomes" id="UP000613160">
    <property type="component" value="Unassembled WGS sequence"/>
</dbReference>
<dbReference type="InterPro" id="IPR010412">
    <property type="entry name" value="DUF1007"/>
</dbReference>
<evidence type="ECO:0000256" key="1">
    <source>
        <dbReference type="SAM" id="SignalP"/>
    </source>
</evidence>
<evidence type="ECO:0000313" key="3">
    <source>
        <dbReference type="Proteomes" id="UP000613160"/>
    </source>
</evidence>
<feature type="signal peptide" evidence="1">
    <location>
        <begin position="1"/>
        <end position="26"/>
    </location>
</feature>
<comment type="caution">
    <text evidence="2">The sequence shown here is derived from an EMBL/GenBank/DDBJ whole genome shotgun (WGS) entry which is preliminary data.</text>
</comment>
<dbReference type="EMBL" id="BMJJ01000015">
    <property type="protein sequence ID" value="GGD38605.1"/>
    <property type="molecule type" value="Genomic_DNA"/>
</dbReference>
<feature type="chain" id="PRO_5037069979" evidence="1">
    <location>
        <begin position="27"/>
        <end position="226"/>
    </location>
</feature>
<name>A0A916YBX2_9HYPH</name>